<dbReference type="Pfam" id="PF01590">
    <property type="entry name" value="GAF"/>
    <property type="match status" value="1"/>
</dbReference>
<dbReference type="EMBL" id="CP093326">
    <property type="protein sequence ID" value="UNK44899.1"/>
    <property type="molecule type" value="Genomic_DNA"/>
</dbReference>
<reference evidence="2 3" key="1">
    <citation type="submission" date="2022-03" db="EMBL/GenBank/DDBJ databases">
        <title>Isotopic signatures of nitrous oxide derived from detoxification processes.</title>
        <authorList>
            <person name="Behrendt U."/>
            <person name="Buchen C."/>
            <person name="Well R."/>
            <person name="Ulrich A."/>
            <person name="Rohe L."/>
            <person name="Kolb S."/>
            <person name="Schloter M."/>
            <person name="Horn M.A."/>
            <person name="Augustin J."/>
        </authorList>
    </citation>
    <scope>NUCLEOTIDE SEQUENCE [LARGE SCALE GENOMIC DNA]</scope>
    <source>
        <strain evidence="2 3">S4-C24</strain>
    </source>
</reference>
<sequence length="418" mass="44946">MQDLAYEAHEGLEPAGLTGRSGSLRLGGLRPVVRDSWQRSLRHATDPDRALARLVLAEDELDAFRREHPLAAIMPVFSRLLVEPSQEAGMLVAVGDQHGRLLWVDGDTRLRERAEGMMFMPGTDWSEASVGTSAPGTALALGHGVQIAGAEHFSRAVHSWSCTAVPIHDPDSGAVLGVVDLTGGEEAAAPHTLSLIRAAVAAAEAELRIIRLQAAPSGRARQQPATLTITGRDHGLLELAGRRIELSQRHTEILTLMALHPAGLTAEQLADQLNPHARGATLRAEMVRLRRLLAGISPAAVPDSRPYRLRQALAVDAQRALQILARGSYRQALDLYQGQIIPGSEAPGIVDFRHHVSATLRESVLSSASPETVMRYLQLPEAKNDGDAWHAALRLLPPRSPRRAGVVARLAQLEAGGS</sequence>
<gene>
    <name evidence="2" type="ORF">MNQ99_13160</name>
</gene>
<keyword evidence="3" id="KW-1185">Reference proteome</keyword>
<evidence type="ECO:0000259" key="1">
    <source>
        <dbReference type="Pfam" id="PF01590"/>
    </source>
</evidence>
<evidence type="ECO:0000313" key="2">
    <source>
        <dbReference type="EMBL" id="UNK44899.1"/>
    </source>
</evidence>
<organism evidence="2 3">
    <name type="scientific">Arthrobacter sulfonylureivorans</name>
    <dbReference type="NCBI Taxonomy" id="2486855"/>
    <lineage>
        <taxon>Bacteria</taxon>
        <taxon>Bacillati</taxon>
        <taxon>Actinomycetota</taxon>
        <taxon>Actinomycetes</taxon>
        <taxon>Micrococcales</taxon>
        <taxon>Micrococcaceae</taxon>
        <taxon>Arthrobacter</taxon>
    </lineage>
</organism>
<name>A0ABY3WAY4_9MICC</name>
<dbReference type="Gene3D" id="3.30.450.40">
    <property type="match status" value="1"/>
</dbReference>
<accession>A0ABY3WAY4</accession>
<proteinExistence type="predicted"/>
<feature type="domain" description="GAF" evidence="1">
    <location>
        <begin position="112"/>
        <end position="206"/>
    </location>
</feature>
<dbReference type="Proteomes" id="UP000829069">
    <property type="component" value="Chromosome"/>
</dbReference>
<dbReference type="InterPro" id="IPR003018">
    <property type="entry name" value="GAF"/>
</dbReference>
<evidence type="ECO:0000313" key="3">
    <source>
        <dbReference type="Proteomes" id="UP000829069"/>
    </source>
</evidence>
<dbReference type="InterPro" id="IPR029016">
    <property type="entry name" value="GAF-like_dom_sf"/>
</dbReference>
<dbReference type="RefSeq" id="WP_241913243.1">
    <property type="nucleotide sequence ID" value="NZ_CP093326.1"/>
</dbReference>
<protein>
    <submittedName>
        <fullName evidence="2">Transcriptional regulator</fullName>
    </submittedName>
</protein>